<dbReference type="SUPFAM" id="SSF52418">
    <property type="entry name" value="Nucleoside phosphorylase/phosphoribosyltransferase catalytic domain"/>
    <property type="match status" value="1"/>
</dbReference>
<dbReference type="PANTHER" id="PTHR43285">
    <property type="entry name" value="ANTHRANILATE PHOSPHORIBOSYLTRANSFERASE"/>
    <property type="match status" value="1"/>
</dbReference>
<dbReference type="InterPro" id="IPR035902">
    <property type="entry name" value="Nuc_phospho_transferase"/>
</dbReference>
<dbReference type="Pfam" id="PF02885">
    <property type="entry name" value="Glycos_trans_3N"/>
    <property type="match status" value="1"/>
</dbReference>
<comment type="cofactor">
    <cofactor evidence="9">
        <name>Mg(2+)</name>
        <dbReference type="ChEBI" id="CHEBI:18420"/>
    </cofactor>
    <text evidence="9">Binds 2 magnesium ions per monomer.</text>
</comment>
<dbReference type="NCBIfam" id="TIGR01245">
    <property type="entry name" value="trpD"/>
    <property type="match status" value="1"/>
</dbReference>
<gene>
    <name evidence="9 12" type="primary">trpD</name>
    <name evidence="12" type="ORF">C7B43_02275</name>
</gene>
<organism evidence="12 13">
    <name type="scientific">Sulfobacillus benefaciens</name>
    <dbReference type="NCBI Taxonomy" id="453960"/>
    <lineage>
        <taxon>Bacteria</taxon>
        <taxon>Bacillati</taxon>
        <taxon>Bacillota</taxon>
        <taxon>Clostridia</taxon>
        <taxon>Eubacteriales</taxon>
        <taxon>Clostridiales Family XVII. Incertae Sedis</taxon>
        <taxon>Sulfobacillus</taxon>
    </lineage>
</organism>
<dbReference type="AlphaFoldDB" id="A0A2T2XAJ7"/>
<dbReference type="Proteomes" id="UP000242699">
    <property type="component" value="Unassembled WGS sequence"/>
</dbReference>
<dbReference type="EC" id="2.4.2.18" evidence="9"/>
<dbReference type="PANTHER" id="PTHR43285:SF2">
    <property type="entry name" value="ANTHRANILATE PHOSPHORIBOSYLTRANSFERASE"/>
    <property type="match status" value="1"/>
</dbReference>
<dbReference type="GO" id="GO:0000287">
    <property type="term" value="F:magnesium ion binding"/>
    <property type="evidence" value="ECO:0007669"/>
    <property type="project" value="UniProtKB-UniRule"/>
</dbReference>
<keyword evidence="6 9" id="KW-0057">Aromatic amino acid biosynthesis</keyword>
<dbReference type="FunFam" id="3.40.1030.10:FF:000002">
    <property type="entry name" value="Anthranilate phosphoribosyltransferase"/>
    <property type="match status" value="1"/>
</dbReference>
<sequence length="348" mass="36912">MNNGEEVIRRDLLVLSQGGTFNEDEAYALMDAVMSGAATPVQVSGILMALALRGETVDELTGFARAMRAHAVPVPLNQRPVLDTCGTGGDRSFSFNVSTVSAFVAAGCGVHVAKHGNRSATSKSGSADLLEAMGIRINQNPHEVARLVDEVGFGFLFAQQIHTSMRFAAQTRKELGIRTVFNLLGPLTNPVHPEYQLLGVFAESWVRPVTEVLSRLGLKKAIVVHGSGGLDEVSLAGPTLFGVAEGGSVQFGEWTPEDLGLPSYPPEAFRGGDPATNAKICYQVLDGEPGPYLDMVLANAAIGLYAAGVVDSPRNGVAMAHESIKSGKASRVVEELIARSRQQEEQEA</sequence>
<evidence type="ECO:0000256" key="8">
    <source>
        <dbReference type="ARBA" id="ARBA00061188"/>
    </source>
</evidence>
<dbReference type="Gene3D" id="3.40.1030.10">
    <property type="entry name" value="Nucleoside phosphorylase/phosphoribosyltransferase catalytic domain"/>
    <property type="match status" value="1"/>
</dbReference>
<evidence type="ECO:0000256" key="1">
    <source>
        <dbReference type="ARBA" id="ARBA00004907"/>
    </source>
</evidence>
<feature type="binding site" evidence="9">
    <location>
        <position position="98"/>
    </location>
    <ligand>
        <name>Mg(2+)</name>
        <dbReference type="ChEBI" id="CHEBI:18420"/>
        <label>1</label>
    </ligand>
</feature>
<dbReference type="InterPro" id="IPR017459">
    <property type="entry name" value="Glycosyl_Trfase_fam3_N_dom"/>
</dbReference>
<dbReference type="Pfam" id="PF00591">
    <property type="entry name" value="Glycos_transf_3"/>
    <property type="match status" value="1"/>
</dbReference>
<dbReference type="Gene3D" id="1.20.970.10">
    <property type="entry name" value="Transferase, Pyrimidine Nucleoside Phosphorylase, Chain C"/>
    <property type="match status" value="1"/>
</dbReference>
<dbReference type="HAMAP" id="MF_00211">
    <property type="entry name" value="TrpD"/>
    <property type="match status" value="1"/>
</dbReference>
<keyword evidence="3 9" id="KW-0328">Glycosyltransferase</keyword>
<comment type="caution">
    <text evidence="9">Lacks conserved residue(s) required for the propagation of feature annotation.</text>
</comment>
<protein>
    <recommendedName>
        <fullName evidence="9">Anthranilate phosphoribosyltransferase</fullName>
        <ecNumber evidence="9">2.4.2.18</ecNumber>
    </recommendedName>
</protein>
<feature type="binding site" evidence="9">
    <location>
        <position position="172"/>
    </location>
    <ligand>
        <name>anthranilate</name>
        <dbReference type="ChEBI" id="CHEBI:16567"/>
        <label>2</label>
    </ligand>
</feature>
<reference evidence="12 13" key="1">
    <citation type="journal article" date="2014" name="BMC Genomics">
        <title>Comparison of environmental and isolate Sulfobacillus genomes reveals diverse carbon, sulfur, nitrogen, and hydrogen metabolisms.</title>
        <authorList>
            <person name="Justice N.B."/>
            <person name="Norman A."/>
            <person name="Brown C.T."/>
            <person name="Singh A."/>
            <person name="Thomas B.C."/>
            <person name="Banfield J.F."/>
        </authorList>
    </citation>
    <scope>NUCLEOTIDE SEQUENCE [LARGE SCALE GENOMIC DNA]</scope>
    <source>
        <strain evidence="12">AMDSBA1</strain>
    </source>
</reference>
<evidence type="ECO:0000256" key="7">
    <source>
        <dbReference type="ARBA" id="ARBA00052328"/>
    </source>
</evidence>
<dbReference type="GO" id="GO:0005829">
    <property type="term" value="C:cytosol"/>
    <property type="evidence" value="ECO:0007669"/>
    <property type="project" value="TreeGrafter"/>
</dbReference>
<dbReference type="InterPro" id="IPR000312">
    <property type="entry name" value="Glycosyl_Trfase_fam3"/>
</dbReference>
<evidence type="ECO:0000313" key="13">
    <source>
        <dbReference type="Proteomes" id="UP000242699"/>
    </source>
</evidence>
<evidence type="ECO:0000256" key="6">
    <source>
        <dbReference type="ARBA" id="ARBA00023141"/>
    </source>
</evidence>
<feature type="binding site" evidence="9">
    <location>
        <position position="232"/>
    </location>
    <ligand>
        <name>Mg(2+)</name>
        <dbReference type="ChEBI" id="CHEBI:18420"/>
        <label>1</label>
    </ligand>
</feature>
<comment type="subunit">
    <text evidence="9">Homodimer.</text>
</comment>
<evidence type="ECO:0000313" key="12">
    <source>
        <dbReference type="EMBL" id="PSR31543.1"/>
    </source>
</evidence>
<keyword evidence="9" id="KW-0460">Magnesium</keyword>
<dbReference type="GO" id="GO:0000162">
    <property type="term" value="P:L-tryptophan biosynthetic process"/>
    <property type="evidence" value="ECO:0007669"/>
    <property type="project" value="UniProtKB-UniRule"/>
</dbReference>
<comment type="catalytic activity">
    <reaction evidence="7 9">
        <text>N-(5-phospho-beta-D-ribosyl)anthranilate + diphosphate = 5-phospho-alpha-D-ribose 1-diphosphate + anthranilate</text>
        <dbReference type="Rhea" id="RHEA:11768"/>
        <dbReference type="ChEBI" id="CHEBI:16567"/>
        <dbReference type="ChEBI" id="CHEBI:18277"/>
        <dbReference type="ChEBI" id="CHEBI:33019"/>
        <dbReference type="ChEBI" id="CHEBI:58017"/>
        <dbReference type="EC" id="2.4.2.18"/>
    </reaction>
</comment>
<feature type="domain" description="Glycosyl transferase family 3" evidence="10">
    <location>
        <begin position="80"/>
        <end position="329"/>
    </location>
</feature>
<feature type="binding site" evidence="9">
    <location>
        <begin position="89"/>
        <end position="90"/>
    </location>
    <ligand>
        <name>5-phospho-alpha-D-ribose 1-diphosphate</name>
        <dbReference type="ChEBI" id="CHEBI:58017"/>
    </ligand>
</feature>
<dbReference type="UniPathway" id="UPA00035">
    <property type="reaction ID" value="UER00041"/>
</dbReference>
<comment type="similarity">
    <text evidence="8">In the C-terminal section; belongs to the anthranilate phosphoribosyltransferase family.</text>
</comment>
<comment type="pathway">
    <text evidence="1 9">Amino-acid biosynthesis; L-tryptophan biosynthesis; L-tryptophan from chorismate: step 2/5.</text>
</comment>
<feature type="binding site" evidence="9">
    <location>
        <position position="86"/>
    </location>
    <ligand>
        <name>5-phospho-alpha-D-ribose 1-diphosphate</name>
        <dbReference type="ChEBI" id="CHEBI:58017"/>
    </ligand>
</feature>
<evidence type="ECO:0000256" key="3">
    <source>
        <dbReference type="ARBA" id="ARBA00022676"/>
    </source>
</evidence>
<evidence type="ECO:0000256" key="9">
    <source>
        <dbReference type="HAMAP-Rule" id="MF_00211"/>
    </source>
</evidence>
<evidence type="ECO:0000256" key="2">
    <source>
        <dbReference type="ARBA" id="ARBA00022605"/>
    </source>
</evidence>
<keyword evidence="5 9" id="KW-0822">Tryptophan biosynthesis</keyword>
<feature type="binding site" evidence="9">
    <location>
        <begin position="114"/>
        <end position="122"/>
    </location>
    <ligand>
        <name>5-phospho-alpha-D-ribose 1-diphosphate</name>
        <dbReference type="ChEBI" id="CHEBI:58017"/>
    </ligand>
</feature>
<feature type="binding site" evidence="9">
    <location>
        <position position="126"/>
    </location>
    <ligand>
        <name>5-phospho-alpha-D-ribose 1-diphosphate</name>
        <dbReference type="ChEBI" id="CHEBI:58017"/>
    </ligand>
</feature>
<evidence type="ECO:0000259" key="10">
    <source>
        <dbReference type="Pfam" id="PF00591"/>
    </source>
</evidence>
<feature type="binding site" evidence="9">
    <location>
        <position position="232"/>
    </location>
    <ligand>
        <name>Mg(2+)</name>
        <dbReference type="ChEBI" id="CHEBI:18420"/>
        <label>2</label>
    </ligand>
</feature>
<dbReference type="GO" id="GO:0004048">
    <property type="term" value="F:anthranilate phosphoribosyltransferase activity"/>
    <property type="evidence" value="ECO:0007669"/>
    <property type="project" value="UniProtKB-UniRule"/>
</dbReference>
<proteinExistence type="inferred from homology"/>
<feature type="binding site" evidence="9">
    <location>
        <position position="86"/>
    </location>
    <ligand>
        <name>anthranilate</name>
        <dbReference type="ChEBI" id="CHEBI:16567"/>
        <label>1</label>
    </ligand>
</feature>
<feature type="binding site" evidence="9">
    <location>
        <position position="94"/>
    </location>
    <ligand>
        <name>5-phospho-alpha-D-ribose 1-diphosphate</name>
        <dbReference type="ChEBI" id="CHEBI:58017"/>
    </ligand>
</feature>
<accession>A0A2T2XAJ7</accession>
<keyword evidence="4 9" id="KW-0808">Transferase</keyword>
<comment type="caution">
    <text evidence="12">The sequence shown here is derived from an EMBL/GenBank/DDBJ whole genome shotgun (WGS) entry which is preliminary data.</text>
</comment>
<comment type="similarity">
    <text evidence="9">Belongs to the anthranilate phosphoribosyltransferase family.</text>
</comment>
<keyword evidence="9" id="KW-0479">Metal-binding</keyword>
<dbReference type="InterPro" id="IPR005940">
    <property type="entry name" value="Anthranilate_Pribosyl_Tfrase"/>
</dbReference>
<feature type="binding site" evidence="9">
    <location>
        <position position="117"/>
    </location>
    <ligand>
        <name>anthranilate</name>
        <dbReference type="ChEBI" id="CHEBI:16567"/>
        <label>1</label>
    </ligand>
</feature>
<feature type="binding site" evidence="9">
    <location>
        <position position="231"/>
    </location>
    <ligand>
        <name>Mg(2+)</name>
        <dbReference type="ChEBI" id="CHEBI:18420"/>
        <label>2</label>
    </ligand>
</feature>
<dbReference type="SUPFAM" id="SSF47648">
    <property type="entry name" value="Nucleoside phosphorylase/phosphoribosyltransferase N-terminal domain"/>
    <property type="match status" value="1"/>
</dbReference>
<feature type="binding site" evidence="9">
    <location>
        <begin position="96"/>
        <end position="99"/>
    </location>
    <ligand>
        <name>5-phospho-alpha-D-ribose 1-diphosphate</name>
        <dbReference type="ChEBI" id="CHEBI:58017"/>
    </ligand>
</feature>
<comment type="function">
    <text evidence="9">Catalyzes the transfer of the phosphoribosyl group of 5-phosphorylribose-1-pyrophosphate (PRPP) to anthranilate to yield N-(5'-phosphoribosyl)-anthranilate (PRA).</text>
</comment>
<evidence type="ECO:0000256" key="4">
    <source>
        <dbReference type="ARBA" id="ARBA00022679"/>
    </source>
</evidence>
<dbReference type="InterPro" id="IPR036320">
    <property type="entry name" value="Glycosyl_Trfase_fam3_N_dom_sf"/>
</dbReference>
<feature type="domain" description="Glycosyl transferase family 3 N-terminal" evidence="11">
    <location>
        <begin position="16"/>
        <end position="71"/>
    </location>
</feature>
<keyword evidence="2 9" id="KW-0028">Amino-acid biosynthesis</keyword>
<dbReference type="EMBL" id="PXYT01000002">
    <property type="protein sequence ID" value="PSR31543.1"/>
    <property type="molecule type" value="Genomic_DNA"/>
</dbReference>
<name>A0A2T2XAJ7_9FIRM</name>
<evidence type="ECO:0000259" key="11">
    <source>
        <dbReference type="Pfam" id="PF02885"/>
    </source>
</evidence>
<evidence type="ECO:0000256" key="5">
    <source>
        <dbReference type="ARBA" id="ARBA00022822"/>
    </source>
</evidence>